<dbReference type="PROSITE" id="PS51257">
    <property type="entry name" value="PROKAR_LIPOPROTEIN"/>
    <property type="match status" value="1"/>
</dbReference>
<accession>A0A2K3UVP0</accession>
<proteinExistence type="predicted"/>
<comment type="caution">
    <text evidence="1">The sequence shown here is derived from an EMBL/GenBank/DDBJ whole genome shotgun (WGS) entry which is preliminary data.</text>
</comment>
<evidence type="ECO:0000313" key="1">
    <source>
        <dbReference type="EMBL" id="PNY80597.1"/>
    </source>
</evidence>
<dbReference type="AlphaFoldDB" id="A0A2K3UVP0"/>
<dbReference type="OrthoDB" id="73502at2"/>
<evidence type="ECO:0000313" key="2">
    <source>
        <dbReference type="Proteomes" id="UP000236379"/>
    </source>
</evidence>
<name>A0A2K3UVP0_9DEIO</name>
<keyword evidence="2" id="KW-1185">Reference proteome</keyword>
<dbReference type="RefSeq" id="WP_103310499.1">
    <property type="nucleotide sequence ID" value="NZ_PPPD01000001.1"/>
</dbReference>
<sequence length="149" mass="15505">MRGMWLVPAALGLVACGSAPTPPLTGDLLGAPTTLNVSGRVVSAQATPTIQGDEFRVRVRVQAARPPLPALKVTGIFVVTDAGVWKAPVPSGARLVCGARMCLQGTATGPASGIQPGEDVQVVARLQDRQGREFWLRDRDVRVGGATTP</sequence>
<protein>
    <submittedName>
        <fullName evidence="1">Uncharacterized protein</fullName>
    </submittedName>
</protein>
<reference evidence="1 2" key="1">
    <citation type="submission" date="2018-01" db="EMBL/GenBank/DDBJ databases">
        <title>Deinococcus koreensis sp. nov., a radiation-resistant bacterium isolated from river water.</title>
        <authorList>
            <person name="Choi A."/>
        </authorList>
    </citation>
    <scope>NUCLEOTIDE SEQUENCE [LARGE SCALE GENOMIC DNA]</scope>
    <source>
        <strain evidence="1 2">SJW1-2</strain>
    </source>
</reference>
<dbReference type="Proteomes" id="UP000236379">
    <property type="component" value="Unassembled WGS sequence"/>
</dbReference>
<dbReference type="EMBL" id="PPPD01000001">
    <property type="protein sequence ID" value="PNY80597.1"/>
    <property type="molecule type" value="Genomic_DNA"/>
</dbReference>
<organism evidence="1 2">
    <name type="scientific">Deinococcus koreensis</name>
    <dbReference type="NCBI Taxonomy" id="2054903"/>
    <lineage>
        <taxon>Bacteria</taxon>
        <taxon>Thermotogati</taxon>
        <taxon>Deinococcota</taxon>
        <taxon>Deinococci</taxon>
        <taxon>Deinococcales</taxon>
        <taxon>Deinococcaceae</taxon>
        <taxon>Deinococcus</taxon>
    </lineage>
</organism>
<gene>
    <name evidence="1" type="ORF">CVO96_03765</name>
</gene>